<keyword evidence="1" id="KW-0472">Membrane</keyword>
<reference evidence="2 3" key="1">
    <citation type="journal article" date="2020" name="G3 (Bethesda)">
        <title>CeMbio - The Caenorhabditis elegans Microbiome Resource.</title>
        <authorList>
            <person name="Dirksen P."/>
            <person name="Assie A."/>
            <person name="Zimmermann J."/>
            <person name="Zhang F."/>
            <person name="Tietje A.M."/>
            <person name="Marsh S.A."/>
            <person name="Felix M.A."/>
            <person name="Shapira M."/>
            <person name="Kaleta C."/>
            <person name="Schulenburg H."/>
            <person name="Samuel B."/>
        </authorList>
    </citation>
    <scope>NUCLEOTIDE SEQUENCE [LARGE SCALE GENOMIC DNA]</scope>
    <source>
        <strain evidence="2 3">MSPm1</strain>
    </source>
</reference>
<keyword evidence="3" id="KW-1185">Reference proteome</keyword>
<keyword evidence="1" id="KW-1133">Transmembrane helix</keyword>
<accession>A0A7G5DM19</accession>
<dbReference type="AlphaFoldDB" id="A0A7G5DM19"/>
<keyword evidence="1" id="KW-0812">Transmembrane</keyword>
<dbReference type="RefSeq" id="WP_182368760.1">
    <property type="nucleotide sequence ID" value="NZ_CP059139.1"/>
</dbReference>
<evidence type="ECO:0000313" key="3">
    <source>
        <dbReference type="Proteomes" id="UP000515276"/>
    </source>
</evidence>
<organism evidence="2 3">
    <name type="scientific">Pseudomonas berkeleyensis</name>
    <dbReference type="NCBI Taxonomy" id="2726956"/>
    <lineage>
        <taxon>Bacteria</taxon>
        <taxon>Pseudomonadati</taxon>
        <taxon>Pseudomonadota</taxon>
        <taxon>Gammaproteobacteria</taxon>
        <taxon>Pseudomonadales</taxon>
        <taxon>Pseudomonadaceae</taxon>
        <taxon>Pseudomonas</taxon>
    </lineage>
</organism>
<name>A0A7G5DM19_9PSED</name>
<sequence length="243" mass="27961">MDQEVLRWLTQFVVGLLGSGGVAYMLFGHYGKGWLDKKFAQSLENHRHQQSLEIQRLRVEIDSLLNGTIRLQEYEFKVLPEVWEKLYSAYSYAINLLSPFQEYNDLSQMDALRLEEFLDSSPLLGSDKKKIISADAGARNNLYQEAFIWHRMSIAHKNSVELGAYISRYAIFFPGQLKEKLDSVSKAIHSALSSKRFSLEDPSDPRRLDGWRHINDAAAPLYAEIQQLIQERLRSHGQVKNAD</sequence>
<dbReference type="EMBL" id="CP059139">
    <property type="protein sequence ID" value="QMV62794.1"/>
    <property type="molecule type" value="Genomic_DNA"/>
</dbReference>
<proteinExistence type="predicted"/>
<gene>
    <name evidence="2" type="ORF">HS968_22665</name>
</gene>
<dbReference type="Proteomes" id="UP000515276">
    <property type="component" value="Chromosome"/>
</dbReference>
<protein>
    <submittedName>
        <fullName evidence="2">Uncharacterized protein</fullName>
    </submittedName>
</protein>
<feature type="transmembrane region" description="Helical" evidence="1">
    <location>
        <begin position="6"/>
        <end position="27"/>
    </location>
</feature>
<evidence type="ECO:0000256" key="1">
    <source>
        <dbReference type="SAM" id="Phobius"/>
    </source>
</evidence>
<evidence type="ECO:0000313" key="2">
    <source>
        <dbReference type="EMBL" id="QMV62794.1"/>
    </source>
</evidence>